<keyword evidence="7" id="KW-1185">Reference proteome</keyword>
<evidence type="ECO:0000259" key="5">
    <source>
        <dbReference type="PROSITE" id="PS50011"/>
    </source>
</evidence>
<gene>
    <name evidence="6" type="ORF">KIH39_01630</name>
</gene>
<dbReference type="KEGG" id="tsph:KIH39_01630"/>
<dbReference type="Gene3D" id="1.10.510.10">
    <property type="entry name" value="Transferase(Phosphotransferase) domain 1"/>
    <property type="match status" value="1"/>
</dbReference>
<keyword evidence="6" id="KW-0723">Serine/threonine-protein kinase</keyword>
<dbReference type="RefSeq" id="WP_213497535.1">
    <property type="nucleotide sequence ID" value="NZ_CP074694.1"/>
</dbReference>
<dbReference type="InterPro" id="IPR011009">
    <property type="entry name" value="Kinase-like_dom_sf"/>
</dbReference>
<dbReference type="SMART" id="SM00220">
    <property type="entry name" value="S_TKc"/>
    <property type="match status" value="1"/>
</dbReference>
<proteinExistence type="predicted"/>
<keyword evidence="2" id="KW-0547">Nucleotide-binding</keyword>
<keyword evidence="4" id="KW-0067">ATP-binding</keyword>
<dbReference type="PANTHER" id="PTHR43289">
    <property type="entry name" value="MITOGEN-ACTIVATED PROTEIN KINASE KINASE KINASE 20-RELATED"/>
    <property type="match status" value="1"/>
</dbReference>
<keyword evidence="1" id="KW-0808">Transferase</keyword>
<name>A0A8E6B8U0_9BACT</name>
<evidence type="ECO:0000313" key="7">
    <source>
        <dbReference type="Proteomes" id="UP000676194"/>
    </source>
</evidence>
<dbReference type="PROSITE" id="PS50011">
    <property type="entry name" value="PROTEIN_KINASE_DOM"/>
    <property type="match status" value="1"/>
</dbReference>
<evidence type="ECO:0000256" key="3">
    <source>
        <dbReference type="ARBA" id="ARBA00022777"/>
    </source>
</evidence>
<evidence type="ECO:0000256" key="1">
    <source>
        <dbReference type="ARBA" id="ARBA00022679"/>
    </source>
</evidence>
<protein>
    <submittedName>
        <fullName evidence="6">Serine/threonine protein kinase</fullName>
    </submittedName>
</protein>
<dbReference type="AlphaFoldDB" id="A0A8E6B8U0"/>
<dbReference type="CDD" id="cd14014">
    <property type="entry name" value="STKc_PknB_like"/>
    <property type="match status" value="1"/>
</dbReference>
<dbReference type="SUPFAM" id="SSF56112">
    <property type="entry name" value="Protein kinase-like (PK-like)"/>
    <property type="match status" value="1"/>
</dbReference>
<dbReference type="InterPro" id="IPR000719">
    <property type="entry name" value="Prot_kinase_dom"/>
</dbReference>
<keyword evidence="3 6" id="KW-0418">Kinase</keyword>
<dbReference type="GO" id="GO:0004674">
    <property type="term" value="F:protein serine/threonine kinase activity"/>
    <property type="evidence" value="ECO:0007669"/>
    <property type="project" value="UniProtKB-KW"/>
</dbReference>
<evidence type="ECO:0000313" key="6">
    <source>
        <dbReference type="EMBL" id="QVL32643.1"/>
    </source>
</evidence>
<dbReference type="EMBL" id="CP074694">
    <property type="protein sequence ID" value="QVL32643.1"/>
    <property type="molecule type" value="Genomic_DNA"/>
</dbReference>
<dbReference type="Proteomes" id="UP000676194">
    <property type="component" value="Chromosome"/>
</dbReference>
<evidence type="ECO:0000256" key="4">
    <source>
        <dbReference type="ARBA" id="ARBA00022840"/>
    </source>
</evidence>
<feature type="domain" description="Protein kinase" evidence="5">
    <location>
        <begin position="86"/>
        <end position="356"/>
    </location>
</feature>
<evidence type="ECO:0000256" key="2">
    <source>
        <dbReference type="ARBA" id="ARBA00022741"/>
    </source>
</evidence>
<reference evidence="6" key="1">
    <citation type="submission" date="2021-05" db="EMBL/GenBank/DDBJ databases">
        <title>Complete genome sequence of the cellulolytic planctomycete Telmatocola sphagniphila SP2T and characterization of the first cellulase from planctomycetes.</title>
        <authorList>
            <person name="Rakitin A.L."/>
            <person name="Beletsky A.V."/>
            <person name="Naumoff D.G."/>
            <person name="Kulichevskaya I.S."/>
            <person name="Mardanov A.V."/>
            <person name="Ravin N.V."/>
            <person name="Dedysh S.N."/>
        </authorList>
    </citation>
    <scope>NUCLEOTIDE SEQUENCE</scope>
    <source>
        <strain evidence="6">SP2T</strain>
    </source>
</reference>
<accession>A0A8E6B8U0</accession>
<organism evidence="6 7">
    <name type="scientific">Telmatocola sphagniphila</name>
    <dbReference type="NCBI Taxonomy" id="1123043"/>
    <lineage>
        <taxon>Bacteria</taxon>
        <taxon>Pseudomonadati</taxon>
        <taxon>Planctomycetota</taxon>
        <taxon>Planctomycetia</taxon>
        <taxon>Gemmatales</taxon>
        <taxon>Gemmataceae</taxon>
    </lineage>
</organism>
<dbReference type="Pfam" id="PF00069">
    <property type="entry name" value="Pkinase"/>
    <property type="match status" value="1"/>
</dbReference>
<sequence length="553" mass="60398">MKRLTRMTTVTKILPGTSDWFAGQVIQSKVADRSLVNSTLESYQKSNPFNDAVKVSEHFVQLGIITSFQAKRILEGESQRLCIGAYTIKDILGTGSLGAVYSAIGRGDKKPYALKILPKRNMWNTKLARKQVDTFEKIPLLEGLVPFVDVGTSHGLHYLAWPKVEGRSLEQIVREFGPLPPEEAARIAVSLAGMLDVCHEHKILHGMVKPSNVFIGEGGTVHLLDFGIGAILAENCEEYESLLDTSSAATAVGRMLECAAPEVVVHSSRWAPTCDQYSLGCTIYFAVTGRFPFPGGNFVDKITAHQSKVPTPISSLIPQTPGLLVQCIERMMEKSPLDRYSRLAMVMSELKDLAVLTPPPRPAPLPIDARTPPPKSSMVIQLPPMEPKLPRGPVEMPLPEPTVKSAGLKKVVGWFVGEISEPVQVSIFCQGNGRAGKHTFIHLVVHNPSEKSAIVSEISKANLPLRIAGNIPLKEIIRRGSKLAFHLHASLGMLDEAKKSFSWEGNAVTQHYSLMLPPDCPPGPLPLKLFVGQNGNVIGQIDFVLPVMAHSDY</sequence>
<dbReference type="PANTHER" id="PTHR43289:SF6">
    <property type="entry name" value="SERINE_THREONINE-PROTEIN KINASE NEKL-3"/>
    <property type="match status" value="1"/>
</dbReference>
<dbReference type="GO" id="GO:0005524">
    <property type="term" value="F:ATP binding"/>
    <property type="evidence" value="ECO:0007669"/>
    <property type="project" value="UniProtKB-KW"/>
</dbReference>